<proteinExistence type="predicted"/>
<feature type="non-terminal residue" evidence="1">
    <location>
        <position position="1"/>
    </location>
</feature>
<evidence type="ECO:0000313" key="2">
    <source>
        <dbReference type="Proteomes" id="UP000264719"/>
    </source>
</evidence>
<protein>
    <submittedName>
        <fullName evidence="1">Zinc-binding dehydrogenase</fullName>
    </submittedName>
</protein>
<comment type="caution">
    <text evidence="1">The sequence shown here is derived from an EMBL/GenBank/DDBJ whole genome shotgun (WGS) entry which is preliminary data.</text>
</comment>
<accession>A0A348WDV9</accession>
<name>A0A348WDV9_9RHOB</name>
<reference evidence="1 2" key="1">
    <citation type="journal article" date="2018" name="Nat. Biotechnol.">
        <title>A standardized bacterial taxonomy based on genome phylogeny substantially revises the tree of life.</title>
        <authorList>
            <person name="Parks D.H."/>
            <person name="Chuvochina M."/>
            <person name="Waite D.W."/>
            <person name="Rinke C."/>
            <person name="Skarshewski A."/>
            <person name="Chaumeil P.A."/>
            <person name="Hugenholtz P."/>
        </authorList>
    </citation>
    <scope>NUCLEOTIDE SEQUENCE [LARGE SCALE GENOMIC DNA]</scope>
    <source>
        <strain evidence="1">UBA9169</strain>
    </source>
</reference>
<dbReference type="EMBL" id="DMVW01000122">
    <property type="protein sequence ID" value="HAR52721.1"/>
    <property type="molecule type" value="Genomic_DNA"/>
</dbReference>
<dbReference type="Proteomes" id="UP000264719">
    <property type="component" value="Unassembled WGS sequence"/>
</dbReference>
<dbReference type="AlphaFoldDB" id="A0A348WDV9"/>
<organism evidence="1 2">
    <name type="scientific">Roseovarius nubinhibens</name>
    <dbReference type="NCBI Taxonomy" id="314263"/>
    <lineage>
        <taxon>Bacteria</taxon>
        <taxon>Pseudomonadati</taxon>
        <taxon>Pseudomonadota</taxon>
        <taxon>Alphaproteobacteria</taxon>
        <taxon>Rhodobacterales</taxon>
        <taxon>Roseobacteraceae</taxon>
        <taxon>Roseovarius</taxon>
    </lineage>
</organism>
<evidence type="ECO:0000313" key="1">
    <source>
        <dbReference type="EMBL" id="HAR52721.1"/>
    </source>
</evidence>
<gene>
    <name evidence="1" type="ORF">DCS45_12730</name>
</gene>
<sequence>PEIDRILPPDAAAEAHEAVMTPGRAGAVLLDMR</sequence>